<dbReference type="GO" id="GO:0000774">
    <property type="term" value="F:adenyl-nucleotide exchange factor activity"/>
    <property type="evidence" value="ECO:0007669"/>
    <property type="project" value="TreeGrafter"/>
</dbReference>
<dbReference type="SUPFAM" id="SSF48371">
    <property type="entry name" value="ARM repeat"/>
    <property type="match status" value="1"/>
</dbReference>
<dbReference type="Pfam" id="PF08609">
    <property type="entry name" value="Fes1"/>
    <property type="match status" value="1"/>
</dbReference>
<dbReference type="InterPro" id="IPR021133">
    <property type="entry name" value="HEAT_type_2"/>
</dbReference>
<dbReference type="AlphaFoldDB" id="A0A6A6IJX7"/>
<proteinExistence type="inferred from homology"/>
<evidence type="ECO:0000256" key="6">
    <source>
        <dbReference type="SAM" id="MobiDB-lite"/>
    </source>
</evidence>
<feature type="compositionally biased region" description="Polar residues" evidence="6">
    <location>
        <begin position="14"/>
        <end position="23"/>
    </location>
</feature>
<dbReference type="RefSeq" id="XP_033685680.1">
    <property type="nucleotide sequence ID" value="XM_033828590.1"/>
</dbReference>
<dbReference type="Proteomes" id="UP000800094">
    <property type="component" value="Unassembled WGS sequence"/>
</dbReference>
<evidence type="ECO:0000256" key="5">
    <source>
        <dbReference type="PROSITE-ProRule" id="PRU00259"/>
    </source>
</evidence>
<dbReference type="PANTHER" id="PTHR19316">
    <property type="entry name" value="PROTEIN FOLDING REGULATOR"/>
    <property type="match status" value="1"/>
</dbReference>
<dbReference type="InterPro" id="IPR016024">
    <property type="entry name" value="ARM-type_fold"/>
</dbReference>
<name>A0A6A6IJX7_9PLEO</name>
<dbReference type="InterPro" id="IPR000225">
    <property type="entry name" value="Armadillo"/>
</dbReference>
<dbReference type="EMBL" id="ML987193">
    <property type="protein sequence ID" value="KAF2250676.1"/>
    <property type="molecule type" value="Genomic_DNA"/>
</dbReference>
<accession>A0A6A6IJX7</accession>
<evidence type="ECO:0000256" key="2">
    <source>
        <dbReference type="ARBA" id="ARBA00022737"/>
    </source>
</evidence>
<protein>
    <submittedName>
        <fullName evidence="8">Hsp70 nucleotide exchange factor fes1</fullName>
    </submittedName>
</protein>
<evidence type="ECO:0000256" key="4">
    <source>
        <dbReference type="PROSITE-ProRule" id="PRU00103"/>
    </source>
</evidence>
<dbReference type="PANTHER" id="PTHR19316:SF18">
    <property type="entry name" value="HSP70-BINDING PROTEIN 1"/>
    <property type="match status" value="1"/>
</dbReference>
<feature type="domain" description="Nucleotide exchange factor Fes1" evidence="7">
    <location>
        <begin position="6"/>
        <end position="91"/>
    </location>
</feature>
<dbReference type="InterPro" id="IPR050693">
    <property type="entry name" value="Hsp70_NEF-Inhibitors"/>
</dbReference>
<comment type="similarity">
    <text evidence="1">Belongs to the FES1 family.</text>
</comment>
<dbReference type="OrthoDB" id="10250458at2759"/>
<dbReference type="Pfam" id="PF13513">
    <property type="entry name" value="HEAT_EZ"/>
    <property type="match status" value="1"/>
</dbReference>
<feature type="repeat" description="ARM" evidence="5">
    <location>
        <begin position="136"/>
        <end position="167"/>
    </location>
</feature>
<sequence length="212" mass="23448">MNDPRMTNLLKWSIENSEASRNDPNAPKTDTKFDPRPFGGMLSGFAGPSDAKMMKNSMEIIMKPQSTLEEKVNAFEVFEGLIVDIDNANNMDLQLWGNLLKQLEHEVAELRGHAASCTASAVENNARGQERLFVHGAIPTLVKLATEDENMEVRKKAIRALSSVSRNFQPALDAVVDHVPRHFKPDTTLDAGDMVSVDSLMDRLRADAGLTQ</sequence>
<evidence type="ECO:0000256" key="1">
    <source>
        <dbReference type="ARBA" id="ARBA00011045"/>
    </source>
</evidence>
<comment type="function">
    <text evidence="3">Functions as a nucleotide exchange factor (NEF) for Hsp70 chaperones which accelerates the release of ADP. Required for fully efficient Hsp70-mediated folding of proteins.</text>
</comment>
<feature type="region of interest" description="Disordered" evidence="6">
    <location>
        <begin position="14"/>
        <end position="38"/>
    </location>
</feature>
<dbReference type="PROSITE" id="PS50176">
    <property type="entry name" value="ARM_REPEAT"/>
    <property type="match status" value="1"/>
</dbReference>
<gene>
    <name evidence="8" type="ORF">BU26DRAFT_517495</name>
</gene>
<dbReference type="GO" id="GO:0005783">
    <property type="term" value="C:endoplasmic reticulum"/>
    <property type="evidence" value="ECO:0007669"/>
    <property type="project" value="TreeGrafter"/>
</dbReference>
<feature type="repeat" description="HEAT" evidence="4">
    <location>
        <begin position="137"/>
        <end position="171"/>
    </location>
</feature>
<dbReference type="Gene3D" id="1.25.10.10">
    <property type="entry name" value="Leucine-rich Repeat Variant"/>
    <property type="match status" value="1"/>
</dbReference>
<evidence type="ECO:0000313" key="9">
    <source>
        <dbReference type="Proteomes" id="UP000800094"/>
    </source>
</evidence>
<keyword evidence="2" id="KW-0677">Repeat</keyword>
<evidence type="ECO:0000259" key="7">
    <source>
        <dbReference type="Pfam" id="PF08609"/>
    </source>
</evidence>
<dbReference type="GeneID" id="54581920"/>
<evidence type="ECO:0000256" key="3">
    <source>
        <dbReference type="ARBA" id="ARBA00024912"/>
    </source>
</evidence>
<dbReference type="PROSITE" id="PS50077">
    <property type="entry name" value="HEAT_REPEAT"/>
    <property type="match status" value="1"/>
</dbReference>
<dbReference type="InterPro" id="IPR013918">
    <property type="entry name" value="Nucleotide_exch_fac_Fes1"/>
</dbReference>
<dbReference type="InterPro" id="IPR011989">
    <property type="entry name" value="ARM-like"/>
</dbReference>
<keyword evidence="9" id="KW-1185">Reference proteome</keyword>
<reference evidence="8" key="1">
    <citation type="journal article" date="2020" name="Stud. Mycol.">
        <title>101 Dothideomycetes genomes: a test case for predicting lifestyles and emergence of pathogens.</title>
        <authorList>
            <person name="Haridas S."/>
            <person name="Albert R."/>
            <person name="Binder M."/>
            <person name="Bloem J."/>
            <person name="Labutti K."/>
            <person name="Salamov A."/>
            <person name="Andreopoulos B."/>
            <person name="Baker S."/>
            <person name="Barry K."/>
            <person name="Bills G."/>
            <person name="Bluhm B."/>
            <person name="Cannon C."/>
            <person name="Castanera R."/>
            <person name="Culley D."/>
            <person name="Daum C."/>
            <person name="Ezra D."/>
            <person name="Gonzalez J."/>
            <person name="Henrissat B."/>
            <person name="Kuo A."/>
            <person name="Liang C."/>
            <person name="Lipzen A."/>
            <person name="Lutzoni F."/>
            <person name="Magnuson J."/>
            <person name="Mondo S."/>
            <person name="Nolan M."/>
            <person name="Ohm R."/>
            <person name="Pangilinan J."/>
            <person name="Park H.-J."/>
            <person name="Ramirez L."/>
            <person name="Alfaro M."/>
            <person name="Sun H."/>
            <person name="Tritt A."/>
            <person name="Yoshinaga Y."/>
            <person name="Zwiers L.-H."/>
            <person name="Turgeon B."/>
            <person name="Goodwin S."/>
            <person name="Spatafora J."/>
            <person name="Crous P."/>
            <person name="Grigoriev I."/>
        </authorList>
    </citation>
    <scope>NUCLEOTIDE SEQUENCE</scope>
    <source>
        <strain evidence="8">CBS 122368</strain>
    </source>
</reference>
<organism evidence="8 9">
    <name type="scientific">Trematosphaeria pertusa</name>
    <dbReference type="NCBI Taxonomy" id="390896"/>
    <lineage>
        <taxon>Eukaryota</taxon>
        <taxon>Fungi</taxon>
        <taxon>Dikarya</taxon>
        <taxon>Ascomycota</taxon>
        <taxon>Pezizomycotina</taxon>
        <taxon>Dothideomycetes</taxon>
        <taxon>Pleosporomycetidae</taxon>
        <taxon>Pleosporales</taxon>
        <taxon>Massarineae</taxon>
        <taxon>Trematosphaeriaceae</taxon>
        <taxon>Trematosphaeria</taxon>
    </lineage>
</organism>
<evidence type="ECO:0000313" key="8">
    <source>
        <dbReference type="EMBL" id="KAF2250676.1"/>
    </source>
</evidence>